<keyword evidence="8" id="KW-0804">Transcription</keyword>
<evidence type="ECO:0000256" key="8">
    <source>
        <dbReference type="ARBA" id="ARBA00023163"/>
    </source>
</evidence>
<dbReference type="GO" id="GO:0003677">
    <property type="term" value="F:DNA binding"/>
    <property type="evidence" value="ECO:0007669"/>
    <property type="project" value="UniProtKB-KW"/>
</dbReference>
<evidence type="ECO:0000256" key="1">
    <source>
        <dbReference type="ARBA" id="ARBA00022490"/>
    </source>
</evidence>
<evidence type="ECO:0000256" key="2">
    <source>
        <dbReference type="ARBA" id="ARBA00022723"/>
    </source>
</evidence>
<keyword evidence="1" id="KW-0963">Cytoplasm</keyword>
<sequence>MQQHSPTAEFERLQLTRMTCDRIRSANYHLTDHLAELLGAHPELEQMLHIGKGAVDKVRKAEATQRDLMGTPFLVVVPTLSEVQDWRCLAENTTTTLAVDTLRSQLPGWTNDDKLRLFYNNRHYIWLMVELLHVSILAAPLLGITKELAEYLRSLPQHVLDMAIARVDFPIFRWRLHSKTFWIDFDSNRLGPDSNGHHFLTSAPLRADRLATKNSWTNLRLEPFQKKVYSEMMVRSHCRASTITSLLGITSARTRKLFQQIHGKSSPSGQLPTSTAWYFEHPTHRLQATIIVSLYRIALAFGANVPEAFIAAYDLFDKFFGAASKVSADRACHICRTMSTDAQLELAPCRVCRTPYLIANAAPRIELSHAFSCPGCSGLLGGANGAARRRK</sequence>
<dbReference type="RefSeq" id="WP_078201844.1">
    <property type="nucleotide sequence ID" value="NZ_CP017759.1"/>
</dbReference>
<evidence type="ECO:0000256" key="5">
    <source>
        <dbReference type="ARBA" id="ARBA00023015"/>
    </source>
</evidence>
<dbReference type="InterPro" id="IPR007944">
    <property type="entry name" value="FlhC"/>
</dbReference>
<dbReference type="GO" id="GO:0044781">
    <property type="term" value="P:bacterial-type flagellum organization"/>
    <property type="evidence" value="ECO:0007669"/>
    <property type="project" value="UniProtKB-KW"/>
</dbReference>
<geneLocation type="plasmid" evidence="10">
    <name>penh92</name>
</geneLocation>
<keyword evidence="7" id="KW-0010">Activator</keyword>
<keyword evidence="2" id="KW-0479">Metal-binding</keyword>
<accession>A0A1U9V501</accession>
<keyword evidence="4" id="KW-0862">Zinc</keyword>
<proteinExistence type="predicted"/>
<evidence type="ECO:0000256" key="7">
    <source>
        <dbReference type="ARBA" id="ARBA00023159"/>
    </source>
</evidence>
<keyword evidence="6" id="KW-0238">DNA-binding</keyword>
<dbReference type="AlphaFoldDB" id="A0A1U9V501"/>
<dbReference type="OrthoDB" id="8781641at2"/>
<organism evidence="9 10">
    <name type="scientific">Cupriavidus necator</name>
    <name type="common">Alcaligenes eutrophus</name>
    <name type="synonym">Ralstonia eutropha</name>
    <dbReference type="NCBI Taxonomy" id="106590"/>
    <lineage>
        <taxon>Bacteria</taxon>
        <taxon>Pseudomonadati</taxon>
        <taxon>Pseudomonadota</taxon>
        <taxon>Betaproteobacteria</taxon>
        <taxon>Burkholderiales</taxon>
        <taxon>Burkholderiaceae</taxon>
        <taxon>Cupriavidus</taxon>
    </lineage>
</organism>
<evidence type="ECO:0000256" key="3">
    <source>
        <dbReference type="ARBA" id="ARBA00022795"/>
    </source>
</evidence>
<evidence type="ECO:0008006" key="11">
    <source>
        <dbReference type="Google" id="ProtNLM"/>
    </source>
</evidence>
<dbReference type="GO" id="GO:1902208">
    <property type="term" value="P:regulation of bacterial-type flagellum assembly"/>
    <property type="evidence" value="ECO:0007669"/>
    <property type="project" value="InterPro"/>
</dbReference>
<dbReference type="GO" id="GO:0046872">
    <property type="term" value="F:metal ion binding"/>
    <property type="evidence" value="ECO:0007669"/>
    <property type="project" value="UniProtKB-KW"/>
</dbReference>
<evidence type="ECO:0000313" key="10">
    <source>
        <dbReference type="Proteomes" id="UP000189627"/>
    </source>
</evidence>
<reference evidence="10" key="1">
    <citation type="submission" date="2017-02" db="EMBL/GenBank/DDBJ databases">
        <title>Complete genome sequence of Cupriavidus necator strain NH9, a 3-chlorobenzoate degrader.</title>
        <authorList>
            <person name="Moriuchi R."/>
            <person name="Dohra H."/>
            <person name="Ogawa N."/>
        </authorList>
    </citation>
    <scope>NUCLEOTIDE SEQUENCE [LARGE SCALE GENOMIC DNA]</scope>
    <source>
        <strain evidence="10">NH9</strain>
        <plasmid evidence="10">penh92</plasmid>
    </source>
</reference>
<name>A0A1U9V501_CUPNE</name>
<keyword evidence="3" id="KW-1005">Bacterial flagellum biogenesis</keyword>
<protein>
    <recommendedName>
        <fullName evidence="11">Transcriptional activator FlhC</fullName>
    </recommendedName>
</protein>
<dbReference type="KEGG" id="cuh:BJN34_36950"/>
<dbReference type="EMBL" id="CP017759">
    <property type="protein sequence ID" value="AQV99465.1"/>
    <property type="molecule type" value="Genomic_DNA"/>
</dbReference>
<keyword evidence="5" id="KW-0805">Transcription regulation</keyword>
<keyword evidence="9" id="KW-0614">Plasmid</keyword>
<evidence type="ECO:0000313" key="9">
    <source>
        <dbReference type="EMBL" id="AQV99465.1"/>
    </source>
</evidence>
<gene>
    <name evidence="9" type="ORF">BJN34_36950</name>
</gene>
<evidence type="ECO:0000256" key="6">
    <source>
        <dbReference type="ARBA" id="ARBA00023125"/>
    </source>
</evidence>
<evidence type="ECO:0000256" key="4">
    <source>
        <dbReference type="ARBA" id="ARBA00022833"/>
    </source>
</evidence>
<dbReference type="Proteomes" id="UP000189627">
    <property type="component" value="Plasmid pENH92"/>
</dbReference>
<dbReference type="GO" id="GO:0045893">
    <property type="term" value="P:positive regulation of DNA-templated transcription"/>
    <property type="evidence" value="ECO:0007669"/>
    <property type="project" value="InterPro"/>
</dbReference>
<dbReference type="SUPFAM" id="SSF160930">
    <property type="entry name" value="FlhC-like"/>
    <property type="match status" value="1"/>
</dbReference>
<dbReference type="Pfam" id="PF05280">
    <property type="entry name" value="FlhC"/>
    <property type="match status" value="1"/>
</dbReference>